<dbReference type="GO" id="GO:0006783">
    <property type="term" value="P:heme biosynthetic process"/>
    <property type="evidence" value="ECO:0007669"/>
    <property type="project" value="UniProtKB-UniRule"/>
</dbReference>
<feature type="binding site" evidence="9">
    <location>
        <position position="185"/>
    </location>
    <ligand>
        <name>Fe(2+)</name>
        <dbReference type="ChEBI" id="CHEBI:29033"/>
    </ligand>
</feature>
<dbReference type="EMBL" id="SJPT01000022">
    <property type="protein sequence ID" value="TWU10053.1"/>
    <property type="molecule type" value="Genomic_DNA"/>
</dbReference>
<dbReference type="UniPathway" id="UPA00252">
    <property type="reaction ID" value="UER00325"/>
</dbReference>
<gene>
    <name evidence="9 11" type="primary">hemH</name>
    <name evidence="11" type="ORF">Pla52o_57890</name>
</gene>
<comment type="catalytic activity">
    <reaction evidence="8">
        <text>Fe-coproporphyrin III + 2 H(+) = coproporphyrin III + Fe(2+)</text>
        <dbReference type="Rhea" id="RHEA:49572"/>
        <dbReference type="ChEBI" id="CHEBI:15378"/>
        <dbReference type="ChEBI" id="CHEBI:29033"/>
        <dbReference type="ChEBI" id="CHEBI:68438"/>
        <dbReference type="ChEBI" id="CHEBI:131725"/>
        <dbReference type="EC" id="4.99.1.9"/>
    </reaction>
    <physiologicalReaction direction="right-to-left" evidence="8">
        <dbReference type="Rhea" id="RHEA:49574"/>
    </physiologicalReaction>
</comment>
<evidence type="ECO:0000256" key="6">
    <source>
        <dbReference type="ARBA" id="ARBA00023239"/>
    </source>
</evidence>
<comment type="function">
    <text evidence="9">Catalyzes the ferrous insertion into protoporphyrin IX.</text>
</comment>
<organism evidence="11 12">
    <name type="scientific">Novipirellula galeiformis</name>
    <dbReference type="NCBI Taxonomy" id="2528004"/>
    <lineage>
        <taxon>Bacteria</taxon>
        <taxon>Pseudomonadati</taxon>
        <taxon>Planctomycetota</taxon>
        <taxon>Planctomycetia</taxon>
        <taxon>Pirellulales</taxon>
        <taxon>Pirellulaceae</taxon>
        <taxon>Novipirellula</taxon>
    </lineage>
</organism>
<evidence type="ECO:0000256" key="8">
    <source>
        <dbReference type="ARBA" id="ARBA00024536"/>
    </source>
</evidence>
<evidence type="ECO:0000256" key="4">
    <source>
        <dbReference type="ARBA" id="ARBA00023004"/>
    </source>
</evidence>
<keyword evidence="4 9" id="KW-0408">Iron</keyword>
<evidence type="ECO:0000256" key="2">
    <source>
        <dbReference type="ARBA" id="ARBA00022490"/>
    </source>
</evidence>
<keyword evidence="7 9" id="KW-0627">Porphyrin biosynthesis</keyword>
<dbReference type="Pfam" id="PF00762">
    <property type="entry name" value="Ferrochelatase"/>
    <property type="match status" value="1"/>
</dbReference>
<comment type="caution">
    <text evidence="11">The sequence shown here is derived from an EMBL/GenBank/DDBJ whole genome shotgun (WGS) entry which is preliminary data.</text>
</comment>
<dbReference type="CDD" id="cd03411">
    <property type="entry name" value="Ferrochelatase_N"/>
    <property type="match status" value="1"/>
</dbReference>
<keyword evidence="6 9" id="KW-0456">Lyase</keyword>
<dbReference type="NCBIfam" id="TIGR00109">
    <property type="entry name" value="hemH"/>
    <property type="match status" value="1"/>
</dbReference>
<comment type="pathway">
    <text evidence="9">Porphyrin-containing compound metabolism; protoheme biosynthesis; protoheme from protoporphyrin-IX: step 1/1.</text>
</comment>
<dbReference type="NCBIfam" id="NF000689">
    <property type="entry name" value="PRK00035.2-1"/>
    <property type="match status" value="1"/>
</dbReference>
<dbReference type="GO" id="GO:0004325">
    <property type="term" value="F:ferrochelatase activity"/>
    <property type="evidence" value="ECO:0007669"/>
    <property type="project" value="UniProtKB-UniRule"/>
</dbReference>
<dbReference type="PANTHER" id="PTHR11108:SF1">
    <property type="entry name" value="FERROCHELATASE, MITOCHONDRIAL"/>
    <property type="match status" value="1"/>
</dbReference>
<dbReference type="AlphaFoldDB" id="A0A5C6BD69"/>
<proteinExistence type="inferred from homology"/>
<dbReference type="RefSeq" id="WP_146597637.1">
    <property type="nucleotide sequence ID" value="NZ_SJPT01000022.1"/>
</dbReference>
<keyword evidence="3 9" id="KW-0479">Metal-binding</keyword>
<evidence type="ECO:0000256" key="3">
    <source>
        <dbReference type="ARBA" id="ARBA00022723"/>
    </source>
</evidence>
<dbReference type="OrthoDB" id="9776380at2"/>
<name>A0A5C6BD69_9BACT</name>
<comment type="catalytic activity">
    <reaction evidence="9">
        <text>heme b + 2 H(+) = protoporphyrin IX + Fe(2+)</text>
        <dbReference type="Rhea" id="RHEA:22584"/>
        <dbReference type="ChEBI" id="CHEBI:15378"/>
        <dbReference type="ChEBI" id="CHEBI:29033"/>
        <dbReference type="ChEBI" id="CHEBI:57306"/>
        <dbReference type="ChEBI" id="CHEBI:60344"/>
        <dbReference type="EC" id="4.98.1.1"/>
    </reaction>
</comment>
<evidence type="ECO:0000256" key="1">
    <source>
        <dbReference type="ARBA" id="ARBA00007718"/>
    </source>
</evidence>
<dbReference type="GO" id="GO:0005737">
    <property type="term" value="C:cytoplasm"/>
    <property type="evidence" value="ECO:0007669"/>
    <property type="project" value="UniProtKB-SubCell"/>
</dbReference>
<evidence type="ECO:0000313" key="11">
    <source>
        <dbReference type="EMBL" id="TWU10053.1"/>
    </source>
</evidence>
<evidence type="ECO:0000256" key="7">
    <source>
        <dbReference type="ARBA" id="ARBA00023244"/>
    </source>
</evidence>
<dbReference type="FunFam" id="3.40.50.1400:FF:000008">
    <property type="entry name" value="Ferrochelatase"/>
    <property type="match status" value="1"/>
</dbReference>
<dbReference type="InterPro" id="IPR033644">
    <property type="entry name" value="Ferrochelatase_C"/>
</dbReference>
<protein>
    <recommendedName>
        <fullName evidence="9">Ferrochelatase</fullName>
        <ecNumber evidence="9">4.98.1.1</ecNumber>
    </recommendedName>
    <alternativeName>
        <fullName evidence="9">Heme synthase</fullName>
    </alternativeName>
    <alternativeName>
        <fullName evidence="9">Protoheme ferro-lyase</fullName>
    </alternativeName>
</protein>
<comment type="similarity">
    <text evidence="1 9 10">Belongs to the ferrochelatase family.</text>
</comment>
<dbReference type="GO" id="GO:0046872">
    <property type="term" value="F:metal ion binding"/>
    <property type="evidence" value="ECO:0007669"/>
    <property type="project" value="UniProtKB-KW"/>
</dbReference>
<dbReference type="InterPro" id="IPR001015">
    <property type="entry name" value="Ferrochelatase"/>
</dbReference>
<keyword evidence="2 9" id="KW-0963">Cytoplasm</keyword>
<evidence type="ECO:0000256" key="9">
    <source>
        <dbReference type="HAMAP-Rule" id="MF_00323"/>
    </source>
</evidence>
<keyword evidence="12" id="KW-1185">Reference proteome</keyword>
<dbReference type="PANTHER" id="PTHR11108">
    <property type="entry name" value="FERROCHELATASE"/>
    <property type="match status" value="1"/>
</dbReference>
<comment type="subcellular location">
    <subcellularLocation>
        <location evidence="9">Cytoplasm</location>
    </subcellularLocation>
</comment>
<dbReference type="Gene3D" id="3.40.50.1400">
    <property type="match status" value="2"/>
</dbReference>
<evidence type="ECO:0000256" key="10">
    <source>
        <dbReference type="RuleBase" id="RU004185"/>
    </source>
</evidence>
<dbReference type="Proteomes" id="UP000316304">
    <property type="component" value="Unassembled WGS sequence"/>
</dbReference>
<dbReference type="InterPro" id="IPR033659">
    <property type="entry name" value="Ferrochelatase_N"/>
</dbReference>
<accession>A0A5C6BD69</accession>
<evidence type="ECO:0000256" key="5">
    <source>
        <dbReference type="ARBA" id="ARBA00023133"/>
    </source>
</evidence>
<dbReference type="HAMAP" id="MF_00323">
    <property type="entry name" value="Ferrochelatase"/>
    <property type="match status" value="1"/>
</dbReference>
<reference evidence="11 12" key="1">
    <citation type="submission" date="2019-02" db="EMBL/GenBank/DDBJ databases">
        <title>Deep-cultivation of Planctomycetes and their phenomic and genomic characterization uncovers novel biology.</title>
        <authorList>
            <person name="Wiegand S."/>
            <person name="Jogler M."/>
            <person name="Boedeker C."/>
            <person name="Pinto D."/>
            <person name="Vollmers J."/>
            <person name="Rivas-Marin E."/>
            <person name="Kohn T."/>
            <person name="Peeters S.H."/>
            <person name="Heuer A."/>
            <person name="Rast P."/>
            <person name="Oberbeckmann S."/>
            <person name="Bunk B."/>
            <person name="Jeske O."/>
            <person name="Meyerdierks A."/>
            <person name="Storesund J.E."/>
            <person name="Kallscheuer N."/>
            <person name="Luecker S."/>
            <person name="Lage O.M."/>
            <person name="Pohl T."/>
            <person name="Merkel B.J."/>
            <person name="Hornburger P."/>
            <person name="Mueller R.-W."/>
            <person name="Bruemmer F."/>
            <person name="Labrenz M."/>
            <person name="Spormann A.M."/>
            <person name="Op Den Camp H."/>
            <person name="Overmann J."/>
            <person name="Amann R."/>
            <person name="Jetten M.S.M."/>
            <person name="Mascher T."/>
            <person name="Medema M.H."/>
            <person name="Devos D.P."/>
            <person name="Kaster A.-K."/>
            <person name="Ovreas L."/>
            <person name="Rohde M."/>
            <person name="Galperin M.Y."/>
            <person name="Jogler C."/>
        </authorList>
    </citation>
    <scope>NUCLEOTIDE SEQUENCE [LARGE SCALE GENOMIC DNA]</scope>
    <source>
        <strain evidence="11 12">Pla52o</strain>
    </source>
</reference>
<sequence>MSETSTPYDSFLLVSFGGPEGPEDVIPFLENVLRGKNVPRERMMEVVEHYQHFGGVSPINEQNRQLLSAIKQDFAANGIELPVYWGNRNWTPYFDETLRQMRDDGCKRAIAFFTSMFSSYSGCRQYRENIAAAQQAVGEDAPAVEKVRMGFNHPLFIETLADNLRGAAKSIDADLVSTQVLFTAHSIPFSMSDHCDYERQLNEACRLVADMAGADHWRLVYQSRSGPPQQPWLEPDVCDAIAEMDDASPLGSTIVMPIGFVSDHMEVLFDLDEEAAELCQSRGIKMARAATAGVSPKFVTMIRELVQERIGQDVARRAVGELGPWHDICPTDCCLYTPSRGRPQ</sequence>
<keyword evidence="5 9" id="KW-0350">Heme biosynthesis</keyword>
<dbReference type="SUPFAM" id="SSF53800">
    <property type="entry name" value="Chelatase"/>
    <property type="match status" value="1"/>
</dbReference>
<evidence type="ECO:0000313" key="12">
    <source>
        <dbReference type="Proteomes" id="UP000316304"/>
    </source>
</evidence>
<dbReference type="CDD" id="cd00419">
    <property type="entry name" value="Ferrochelatase_C"/>
    <property type="match status" value="1"/>
</dbReference>
<feature type="binding site" evidence="9">
    <location>
        <position position="266"/>
    </location>
    <ligand>
        <name>Fe(2+)</name>
        <dbReference type="ChEBI" id="CHEBI:29033"/>
    </ligand>
</feature>
<dbReference type="EC" id="4.98.1.1" evidence="9"/>